<dbReference type="InterPro" id="IPR043502">
    <property type="entry name" value="DNA/RNA_pol_sf"/>
</dbReference>
<dbReference type="PANTHER" id="PTHR34072">
    <property type="entry name" value="ENZYMATIC POLYPROTEIN-RELATED"/>
    <property type="match status" value="1"/>
</dbReference>
<proteinExistence type="predicted"/>
<dbReference type="Pfam" id="PF17919">
    <property type="entry name" value="RT_RNaseH_2"/>
    <property type="match status" value="1"/>
</dbReference>
<dbReference type="Gene3D" id="3.30.70.270">
    <property type="match status" value="1"/>
</dbReference>
<evidence type="ECO:0000313" key="2">
    <source>
        <dbReference type="EMBL" id="SAM82182.1"/>
    </source>
</evidence>
<evidence type="ECO:0000313" key="3">
    <source>
        <dbReference type="Proteomes" id="UP000179920"/>
    </source>
</evidence>
<organism evidence="2 3">
    <name type="scientific">Ustilago bromivora</name>
    <dbReference type="NCBI Taxonomy" id="307758"/>
    <lineage>
        <taxon>Eukaryota</taxon>
        <taxon>Fungi</taxon>
        <taxon>Dikarya</taxon>
        <taxon>Basidiomycota</taxon>
        <taxon>Ustilaginomycotina</taxon>
        <taxon>Ustilaginomycetes</taxon>
        <taxon>Ustilaginales</taxon>
        <taxon>Ustilaginaceae</taxon>
        <taxon>Ustilago</taxon>
    </lineage>
</organism>
<sequence length="138" mass="15105">MVGLFNYYHDFIPNYAGRASPLTNLLHGHKYQCSSKGTWQLVDANGQTMKALDINIDWGMAQDKALNDLKGMLSSLPTLAYPDFSHPFLLYVDVSQRAFAAALHQQLPPSNSYSVMDKSAAALPADTIGLDLSPMPTS</sequence>
<feature type="domain" description="Reverse transcriptase/retrotransposon-derived protein RNase H-like" evidence="1">
    <location>
        <begin position="58"/>
        <end position="111"/>
    </location>
</feature>
<dbReference type="SUPFAM" id="SSF56672">
    <property type="entry name" value="DNA/RNA polymerases"/>
    <property type="match status" value="1"/>
</dbReference>
<dbReference type="AlphaFoldDB" id="A0A1K0G442"/>
<dbReference type="EMBL" id="LT558123">
    <property type="protein sequence ID" value="SAM82182.1"/>
    <property type="molecule type" value="Genomic_DNA"/>
</dbReference>
<name>A0A1K0G442_9BASI</name>
<evidence type="ECO:0000259" key="1">
    <source>
        <dbReference type="Pfam" id="PF17919"/>
    </source>
</evidence>
<dbReference type="InterPro" id="IPR043128">
    <property type="entry name" value="Rev_trsase/Diguanyl_cyclase"/>
</dbReference>
<protein>
    <recommendedName>
        <fullName evidence="1">Reverse transcriptase/retrotransposon-derived protein RNase H-like domain-containing protein</fullName>
    </recommendedName>
</protein>
<gene>
    <name evidence="2" type="ORF">UBRO_20641</name>
</gene>
<accession>A0A1K0G442</accession>
<reference evidence="3" key="1">
    <citation type="submission" date="2016-04" db="EMBL/GenBank/DDBJ databases">
        <authorList>
            <person name="Guldener U."/>
            <person name="Guldener U."/>
        </authorList>
    </citation>
    <scope>NUCLEOTIDE SEQUENCE [LARGE SCALE GENOMIC DNA]</scope>
    <source>
        <strain evidence="3">UB2112</strain>
    </source>
</reference>
<dbReference type="Proteomes" id="UP000179920">
    <property type="component" value="Chromosome VII"/>
</dbReference>
<dbReference type="InterPro" id="IPR041577">
    <property type="entry name" value="RT_RNaseH_2"/>
</dbReference>